<gene>
    <name evidence="6" type="ORF">Asera_61440</name>
</gene>
<evidence type="ECO:0000313" key="7">
    <source>
        <dbReference type="Proteomes" id="UP000680750"/>
    </source>
</evidence>
<dbReference type="OrthoDB" id="3539650at2"/>
<keyword evidence="2 4" id="KW-0238">DNA-binding</keyword>
<keyword evidence="7" id="KW-1185">Reference proteome</keyword>
<evidence type="ECO:0000256" key="3">
    <source>
        <dbReference type="ARBA" id="ARBA00023163"/>
    </source>
</evidence>
<dbReference type="GO" id="GO:0000976">
    <property type="term" value="F:transcription cis-regulatory region binding"/>
    <property type="evidence" value="ECO:0007669"/>
    <property type="project" value="TreeGrafter"/>
</dbReference>
<evidence type="ECO:0000313" key="6">
    <source>
        <dbReference type="EMBL" id="BCJ32036.1"/>
    </source>
</evidence>
<dbReference type="PANTHER" id="PTHR30055">
    <property type="entry name" value="HTH-TYPE TRANSCRIPTIONAL REGULATOR RUTR"/>
    <property type="match status" value="1"/>
</dbReference>
<evidence type="ECO:0000256" key="2">
    <source>
        <dbReference type="ARBA" id="ARBA00023125"/>
    </source>
</evidence>
<dbReference type="GO" id="GO:0003700">
    <property type="term" value="F:DNA-binding transcription factor activity"/>
    <property type="evidence" value="ECO:0007669"/>
    <property type="project" value="TreeGrafter"/>
</dbReference>
<accession>A0A810LCS0</accession>
<reference evidence="6" key="1">
    <citation type="submission" date="2020-08" db="EMBL/GenBank/DDBJ databases">
        <title>Whole genome shotgun sequence of Actinocatenispora sera NBRC 101916.</title>
        <authorList>
            <person name="Komaki H."/>
            <person name="Tamura T."/>
        </authorList>
    </citation>
    <scope>NUCLEOTIDE SEQUENCE</scope>
    <source>
        <strain evidence="6">NBRC 101916</strain>
    </source>
</reference>
<organism evidence="6 7">
    <name type="scientific">Actinocatenispora sera</name>
    <dbReference type="NCBI Taxonomy" id="390989"/>
    <lineage>
        <taxon>Bacteria</taxon>
        <taxon>Bacillati</taxon>
        <taxon>Actinomycetota</taxon>
        <taxon>Actinomycetes</taxon>
        <taxon>Micromonosporales</taxon>
        <taxon>Micromonosporaceae</taxon>
        <taxon>Actinocatenispora</taxon>
    </lineage>
</organism>
<name>A0A810LCS0_9ACTN</name>
<dbReference type="Gene3D" id="1.10.357.10">
    <property type="entry name" value="Tetracycline Repressor, domain 2"/>
    <property type="match status" value="1"/>
</dbReference>
<keyword evidence="3" id="KW-0804">Transcription</keyword>
<protein>
    <submittedName>
        <fullName evidence="6">TetR family transcriptional regulator</fullName>
    </submittedName>
</protein>
<dbReference type="KEGG" id="aser:Asera_61440"/>
<feature type="DNA-binding region" description="H-T-H motif" evidence="4">
    <location>
        <begin position="39"/>
        <end position="58"/>
    </location>
</feature>
<dbReference type="PANTHER" id="PTHR30055:SF234">
    <property type="entry name" value="HTH-TYPE TRANSCRIPTIONAL REGULATOR BETI"/>
    <property type="match status" value="1"/>
</dbReference>
<dbReference type="RefSeq" id="WP_035297226.1">
    <property type="nucleotide sequence ID" value="NZ_AP023354.1"/>
</dbReference>
<dbReference type="EMBL" id="AP023354">
    <property type="protein sequence ID" value="BCJ32036.1"/>
    <property type="molecule type" value="Genomic_DNA"/>
</dbReference>
<feature type="domain" description="HTH tetR-type" evidence="5">
    <location>
        <begin position="17"/>
        <end position="76"/>
    </location>
</feature>
<dbReference type="InterPro" id="IPR001647">
    <property type="entry name" value="HTH_TetR"/>
</dbReference>
<sequence length="196" mass="20618">MTPPKETRRRAPGMSPEQRRVMIIAAALPLVAEHGAKVTTGQVARAAGIGEGTIFRAFADKNELLDACMAEAVRPDHAVREIASIPTDLPLADRLTGAADALDAHLDRMGAVAGALLGSGHRSRAERPPADSREQSVAAIREAITDLFGDDAPPLRVPRDQAAAVFLGLLFARPRTPLSTGDLVAVFLHGALAEPS</sequence>
<dbReference type="Proteomes" id="UP000680750">
    <property type="component" value="Chromosome"/>
</dbReference>
<proteinExistence type="predicted"/>
<dbReference type="Pfam" id="PF00440">
    <property type="entry name" value="TetR_N"/>
    <property type="match status" value="1"/>
</dbReference>
<dbReference type="PROSITE" id="PS50977">
    <property type="entry name" value="HTH_TETR_2"/>
    <property type="match status" value="1"/>
</dbReference>
<dbReference type="InterPro" id="IPR050109">
    <property type="entry name" value="HTH-type_TetR-like_transc_reg"/>
</dbReference>
<evidence type="ECO:0000259" key="5">
    <source>
        <dbReference type="PROSITE" id="PS50977"/>
    </source>
</evidence>
<evidence type="ECO:0000256" key="1">
    <source>
        <dbReference type="ARBA" id="ARBA00023015"/>
    </source>
</evidence>
<keyword evidence="1" id="KW-0805">Transcription regulation</keyword>
<dbReference type="SUPFAM" id="SSF46689">
    <property type="entry name" value="Homeodomain-like"/>
    <property type="match status" value="1"/>
</dbReference>
<evidence type="ECO:0000256" key="4">
    <source>
        <dbReference type="PROSITE-ProRule" id="PRU00335"/>
    </source>
</evidence>
<dbReference type="InterPro" id="IPR009057">
    <property type="entry name" value="Homeodomain-like_sf"/>
</dbReference>
<dbReference type="AlphaFoldDB" id="A0A810LCS0"/>
<dbReference type="PRINTS" id="PR00455">
    <property type="entry name" value="HTHTETR"/>
</dbReference>